<protein>
    <submittedName>
        <fullName evidence="4">SNF2 helicase</fullName>
    </submittedName>
</protein>
<keyword evidence="4" id="KW-0547">Nucleotide-binding</keyword>
<keyword evidence="4" id="KW-0347">Helicase</keyword>
<keyword evidence="2" id="KW-0175">Coiled coil</keyword>
<dbReference type="GO" id="GO:0003676">
    <property type="term" value="F:nucleic acid binding"/>
    <property type="evidence" value="ECO:0007669"/>
    <property type="project" value="InterPro"/>
</dbReference>
<name>A0A7D3QUI3_9VIRU</name>
<organism evidence="4 5">
    <name type="scientific">Fadolivirus FV1/VV64</name>
    <dbReference type="NCBI Taxonomy" id="3070911"/>
    <lineage>
        <taxon>Viruses</taxon>
        <taxon>Varidnaviria</taxon>
        <taxon>Bamfordvirae</taxon>
        <taxon>Nucleocytoviricota</taxon>
        <taxon>Megaviricetes</taxon>
        <taxon>Imitervirales</taxon>
        <taxon>Mimiviridae</taxon>
        <taxon>Klosneuvirinae</taxon>
        <taxon>Fadolivirus</taxon>
        <taxon>Fadolivirus algeromassiliense</taxon>
    </lineage>
</organism>
<dbReference type="PANTHER" id="PTHR45766:SF6">
    <property type="entry name" value="SWI_SNF-RELATED MATRIX-ASSOCIATED ACTIN-DEPENDENT REGULATOR OF CHROMATIN SUBFAMILY A-LIKE PROTEIN 1"/>
    <property type="match status" value="1"/>
</dbReference>
<sequence>MSYPDIDDSDFNKEITNKFIKYKIPKKKKTFDELCFPKEFQLQLPQKLLSQIINPKTPYKGILVYHRIGSGKTCTAITIGEQWKHKRRIMVLVPASLVGNFRGELRSKCGGNAYLTDKEREKLKTLHPSSPEYKEIIERSDERINEYYTIYSYNKFVTLAQNNKINLRNTLLIVDEIQNMVSEAGTFYEVLYDMIHRAPAELRIVLLSATPMFDRPVEIALTMNLLRLPYELPTGTEFEKMFIRVTKNVRTGQYSYSAKNLDTFKERVKGHISYFRGAPPYVFPETTIKYVKCEMSEFQYKSYVTVLESEKENKTEDRIRTIRAFRKGQILDLPNNFFIGTRLISNVAFPNKDINERGFKSFKGKALELENLQNYSIKFYKIIKKINSCPGPVFVYSGFLEYGGLKSFARALEAQGYKDYREFGEGRKRFAMMTGDETAKFKDEIKAVYNQTGNLNGSKLKVLLLSPSAKEGISLRGVRQAHIMEPYWNYSRILQIIGRGSRYCSHRDLPEEKRNLKVYIYLAVHENENETIDQYIAKLAKQKDKLINEFETAMKEIAIDCELNKHANVFPEFGEDDILCEP</sequence>
<dbReference type="InterPro" id="IPR011545">
    <property type="entry name" value="DEAD/DEAH_box_helicase_dom"/>
</dbReference>
<keyword evidence="4" id="KW-0067">ATP-binding</keyword>
<keyword evidence="1" id="KW-0378">Hydrolase</keyword>
<dbReference type="Proteomes" id="UP001162001">
    <property type="component" value="Segment"/>
</dbReference>
<keyword evidence="5" id="KW-1185">Reference proteome</keyword>
<dbReference type="InterPro" id="IPR014001">
    <property type="entry name" value="Helicase_ATP-bd"/>
</dbReference>
<evidence type="ECO:0000313" key="4">
    <source>
        <dbReference type="EMBL" id="QKF94147.1"/>
    </source>
</evidence>
<feature type="coiled-coil region" evidence="2">
    <location>
        <begin position="525"/>
        <end position="556"/>
    </location>
</feature>
<dbReference type="GO" id="GO:0016787">
    <property type="term" value="F:hydrolase activity"/>
    <property type="evidence" value="ECO:0007669"/>
    <property type="project" value="UniProtKB-KW"/>
</dbReference>
<dbReference type="PROSITE" id="PS51192">
    <property type="entry name" value="HELICASE_ATP_BIND_1"/>
    <property type="match status" value="1"/>
</dbReference>
<dbReference type="SUPFAM" id="SSF52540">
    <property type="entry name" value="P-loop containing nucleoside triphosphate hydrolases"/>
    <property type="match status" value="2"/>
</dbReference>
<dbReference type="GO" id="GO:0005524">
    <property type="term" value="F:ATP binding"/>
    <property type="evidence" value="ECO:0007669"/>
    <property type="project" value="InterPro"/>
</dbReference>
<evidence type="ECO:0000256" key="2">
    <source>
        <dbReference type="SAM" id="Coils"/>
    </source>
</evidence>
<proteinExistence type="predicted"/>
<dbReference type="GO" id="GO:0004386">
    <property type="term" value="F:helicase activity"/>
    <property type="evidence" value="ECO:0007669"/>
    <property type="project" value="UniProtKB-KW"/>
</dbReference>
<dbReference type="Gene3D" id="3.40.50.300">
    <property type="entry name" value="P-loop containing nucleotide triphosphate hydrolases"/>
    <property type="match status" value="2"/>
</dbReference>
<dbReference type="PANTHER" id="PTHR45766">
    <property type="entry name" value="DNA ANNEALING HELICASE AND ENDONUCLEASE ZRANB3 FAMILY MEMBER"/>
    <property type="match status" value="1"/>
</dbReference>
<gene>
    <name evidence="4" type="ORF">Fadolivirus_1_689</name>
</gene>
<evidence type="ECO:0000256" key="1">
    <source>
        <dbReference type="ARBA" id="ARBA00022801"/>
    </source>
</evidence>
<feature type="domain" description="Helicase ATP-binding" evidence="3">
    <location>
        <begin position="53"/>
        <end position="229"/>
    </location>
</feature>
<evidence type="ECO:0000259" key="3">
    <source>
        <dbReference type="PROSITE" id="PS51192"/>
    </source>
</evidence>
<dbReference type="EMBL" id="MT418680">
    <property type="protein sequence ID" value="QKF94147.1"/>
    <property type="molecule type" value="Genomic_DNA"/>
</dbReference>
<dbReference type="InterPro" id="IPR027417">
    <property type="entry name" value="P-loop_NTPase"/>
</dbReference>
<evidence type="ECO:0000313" key="5">
    <source>
        <dbReference type="Proteomes" id="UP001162001"/>
    </source>
</evidence>
<accession>A0A7D3QUI3</accession>
<dbReference type="Pfam" id="PF00270">
    <property type="entry name" value="DEAD"/>
    <property type="match status" value="1"/>
</dbReference>
<dbReference type="SMART" id="SM00487">
    <property type="entry name" value="DEXDc"/>
    <property type="match status" value="1"/>
</dbReference>
<reference evidence="4 5" key="1">
    <citation type="submission" date="2020-04" db="EMBL/GenBank/DDBJ databases">
        <title>Advantages and limits of metagenomic assembly and binning of a giant virus.</title>
        <authorList>
            <person name="Schulz F."/>
            <person name="Andreani J."/>
            <person name="Francis R."/>
            <person name="Boudjemaa H."/>
            <person name="Bou Khalil J.Y."/>
            <person name="Lee J."/>
            <person name="La Scola B."/>
            <person name="Woyke T."/>
        </authorList>
    </citation>
    <scope>NUCLEOTIDE SEQUENCE [LARGE SCALE GENOMIC DNA]</scope>
    <source>
        <strain evidence="4 5">FV1/VV64</strain>
    </source>
</reference>